<name>A0ABX2IGV9_9RHOO</name>
<feature type="coiled-coil region" evidence="3">
    <location>
        <begin position="367"/>
        <end position="401"/>
    </location>
</feature>
<dbReference type="Proteomes" id="UP000778523">
    <property type="component" value="Unassembled WGS sequence"/>
</dbReference>
<dbReference type="NCBIfam" id="TIGR01845">
    <property type="entry name" value="outer_NodT"/>
    <property type="match status" value="1"/>
</dbReference>
<dbReference type="Gene3D" id="2.20.200.10">
    <property type="entry name" value="Outer membrane efflux proteins (OEP)"/>
    <property type="match status" value="1"/>
</dbReference>
<organism evidence="4 5">
    <name type="scientific">Uliginosibacterium aquaticum</name>
    <dbReference type="NCBI Taxonomy" id="2731212"/>
    <lineage>
        <taxon>Bacteria</taxon>
        <taxon>Pseudomonadati</taxon>
        <taxon>Pseudomonadota</taxon>
        <taxon>Betaproteobacteria</taxon>
        <taxon>Rhodocyclales</taxon>
        <taxon>Zoogloeaceae</taxon>
        <taxon>Uliginosibacterium</taxon>
    </lineage>
</organism>
<dbReference type="InterPro" id="IPR010131">
    <property type="entry name" value="MdtP/NodT-like"/>
</dbReference>
<gene>
    <name evidence="4" type="ORF">HJ583_000975</name>
</gene>
<protein>
    <submittedName>
        <fullName evidence="4">Efflux transporter outer membrane subunit</fullName>
    </submittedName>
</protein>
<dbReference type="EMBL" id="JABCSC020000001">
    <property type="protein sequence ID" value="NSL53588.1"/>
    <property type="molecule type" value="Genomic_DNA"/>
</dbReference>
<evidence type="ECO:0000256" key="1">
    <source>
        <dbReference type="ARBA" id="ARBA00007613"/>
    </source>
</evidence>
<comment type="similarity">
    <text evidence="1 2">Belongs to the outer membrane factor (OMF) (TC 1.B.17) family.</text>
</comment>
<dbReference type="SUPFAM" id="SSF56954">
    <property type="entry name" value="Outer membrane efflux proteins (OEP)"/>
    <property type="match status" value="1"/>
</dbReference>
<proteinExistence type="inferred from homology"/>
<keyword evidence="2" id="KW-0449">Lipoprotein</keyword>
<evidence type="ECO:0000256" key="3">
    <source>
        <dbReference type="SAM" id="Coils"/>
    </source>
</evidence>
<dbReference type="Gene3D" id="1.20.1600.10">
    <property type="entry name" value="Outer membrane efflux proteins (OEP)"/>
    <property type="match status" value="1"/>
</dbReference>
<reference evidence="4 5" key="1">
    <citation type="submission" date="2020-06" db="EMBL/GenBank/DDBJ databases">
        <title>Draft genome of Uliginosibacterium sp. IMCC34675.</title>
        <authorList>
            <person name="Song J."/>
        </authorList>
    </citation>
    <scope>NUCLEOTIDE SEQUENCE [LARGE SCALE GENOMIC DNA]</scope>
    <source>
        <strain evidence="4 5">IMCC34675</strain>
    </source>
</reference>
<sequence>MRIRSLALVPLCGLLAACISVGPDYQTPDPAVPPSWNAPATIGPAALAGWWRQFNDPALNALIATALEGAPDLRSAQAKLREARARTGVAAAARLPSVGNTINARRSESAGSGVAADSYSIGFDASWEIDLFGGTRRSIEAAEATAAAAEAGIHDAQVSLAAEVARTYLDLRTQQTRLAIARDNLASLVASDELVGWRHQAGLVTELDKVQSTSTLEQARARIPPLDTALEADLNALAVLTGRPRAEIAARLAAPAAMPATPPALGISLPTETIRQRADVRSAERRLAAATANIGVATAALYPSLKLTGSIGVAALSTDSLLRPEAATSSLLAGVTTPIFEGGRLRRNIEIQSALQEQALIAYEKSVAQALAEVENALVALANTRRRLASLRSAAESAQLAEKLASYRYAAGLIDYSTLQDTQRTALSVLDAQASAQGDEASALVQLYKSLGGGFSADETASR</sequence>
<evidence type="ECO:0000313" key="5">
    <source>
        <dbReference type="Proteomes" id="UP000778523"/>
    </source>
</evidence>
<dbReference type="RefSeq" id="WP_170019728.1">
    <property type="nucleotide sequence ID" value="NZ_JABCSC020000001.1"/>
</dbReference>
<comment type="caution">
    <text evidence="4">The sequence shown here is derived from an EMBL/GenBank/DDBJ whole genome shotgun (WGS) entry which is preliminary data.</text>
</comment>
<keyword evidence="2" id="KW-0732">Signal</keyword>
<accession>A0ABX2IGV9</accession>
<feature type="chain" id="PRO_5044985864" evidence="2">
    <location>
        <begin position="23"/>
        <end position="463"/>
    </location>
</feature>
<keyword evidence="2" id="KW-0564">Palmitate</keyword>
<comment type="subcellular location">
    <subcellularLocation>
        <location evidence="2">Cell membrane</location>
        <topology evidence="2">Lipid-anchor</topology>
    </subcellularLocation>
</comment>
<keyword evidence="2" id="KW-1134">Transmembrane beta strand</keyword>
<dbReference type="InterPro" id="IPR003423">
    <property type="entry name" value="OMP_efflux"/>
</dbReference>
<keyword evidence="2" id="KW-0472">Membrane</keyword>
<keyword evidence="5" id="KW-1185">Reference proteome</keyword>
<dbReference type="PROSITE" id="PS51257">
    <property type="entry name" value="PROKAR_LIPOPROTEIN"/>
    <property type="match status" value="1"/>
</dbReference>
<keyword evidence="2" id="KW-0812">Transmembrane</keyword>
<keyword evidence="3" id="KW-0175">Coiled coil</keyword>
<feature type="signal peptide" evidence="2">
    <location>
        <begin position="1"/>
        <end position="22"/>
    </location>
</feature>
<evidence type="ECO:0000256" key="2">
    <source>
        <dbReference type="RuleBase" id="RU362097"/>
    </source>
</evidence>
<dbReference type="PANTHER" id="PTHR30203">
    <property type="entry name" value="OUTER MEMBRANE CATION EFFLUX PROTEIN"/>
    <property type="match status" value="1"/>
</dbReference>
<evidence type="ECO:0000313" key="4">
    <source>
        <dbReference type="EMBL" id="NSL53588.1"/>
    </source>
</evidence>
<dbReference type="Pfam" id="PF02321">
    <property type="entry name" value="OEP"/>
    <property type="match status" value="2"/>
</dbReference>
<dbReference type="PANTHER" id="PTHR30203:SF32">
    <property type="entry name" value="CATION EFFLUX SYSTEM PROTEIN CUSC"/>
    <property type="match status" value="1"/>
</dbReference>